<gene>
    <name evidence="2" type="ORF">J2X11_000641</name>
</gene>
<accession>A0ABU1UKT5</accession>
<evidence type="ECO:0000313" key="3">
    <source>
        <dbReference type="Proteomes" id="UP001257739"/>
    </source>
</evidence>
<protein>
    <submittedName>
        <fullName evidence="2">Preprotein translocase subunit SecE</fullName>
    </submittedName>
</protein>
<keyword evidence="1" id="KW-0472">Membrane</keyword>
<proteinExistence type="predicted"/>
<dbReference type="Proteomes" id="UP001257739">
    <property type="component" value="Unassembled WGS sequence"/>
</dbReference>
<comment type="caution">
    <text evidence="2">The sequence shown here is derived from an EMBL/GenBank/DDBJ whole genome shotgun (WGS) entry which is preliminary data.</text>
</comment>
<organism evidence="2 3">
    <name type="scientific">Aeromicrobium panaciterrae</name>
    <dbReference type="NCBI Taxonomy" id="363861"/>
    <lineage>
        <taxon>Bacteria</taxon>
        <taxon>Bacillati</taxon>
        <taxon>Actinomycetota</taxon>
        <taxon>Actinomycetes</taxon>
        <taxon>Propionibacteriales</taxon>
        <taxon>Nocardioidaceae</taxon>
        <taxon>Aeromicrobium</taxon>
    </lineage>
</organism>
<feature type="transmembrane region" description="Helical" evidence="1">
    <location>
        <begin position="10"/>
        <end position="28"/>
    </location>
</feature>
<evidence type="ECO:0000256" key="1">
    <source>
        <dbReference type="SAM" id="Phobius"/>
    </source>
</evidence>
<reference evidence="2 3" key="1">
    <citation type="submission" date="2023-07" db="EMBL/GenBank/DDBJ databases">
        <title>Sorghum-associated microbial communities from plants grown in Nebraska, USA.</title>
        <authorList>
            <person name="Schachtman D."/>
        </authorList>
    </citation>
    <scope>NUCLEOTIDE SEQUENCE [LARGE SCALE GENOMIC DNA]</scope>
    <source>
        <strain evidence="2 3">BE248</strain>
    </source>
</reference>
<sequence length="36" mass="4187">MSEPDPRHRYIGLVVAVVVVIASVLYHVDFWNEFNN</sequence>
<keyword evidence="1" id="KW-1133">Transmembrane helix</keyword>
<dbReference type="EMBL" id="JAVDWH010000001">
    <property type="protein sequence ID" value="MDR7085802.1"/>
    <property type="molecule type" value="Genomic_DNA"/>
</dbReference>
<keyword evidence="1" id="KW-0812">Transmembrane</keyword>
<evidence type="ECO:0000313" key="2">
    <source>
        <dbReference type="EMBL" id="MDR7085802.1"/>
    </source>
</evidence>
<keyword evidence="3" id="KW-1185">Reference proteome</keyword>
<name>A0ABU1UKT5_9ACTN</name>